<evidence type="ECO:0000313" key="2">
    <source>
        <dbReference type="Proteomes" id="UP000236161"/>
    </source>
</evidence>
<dbReference type="PANTHER" id="PTHR38937:SF2">
    <property type="entry name" value="MEMBRANE PROTEIN OF ER BODY-LIKE PROTEIN ISOFORM X1"/>
    <property type="match status" value="1"/>
</dbReference>
<dbReference type="EMBL" id="KZ451927">
    <property type="protein sequence ID" value="PKA61665.1"/>
    <property type="molecule type" value="Genomic_DNA"/>
</dbReference>
<keyword evidence="2" id="KW-1185">Reference proteome</keyword>
<dbReference type="Proteomes" id="UP000236161">
    <property type="component" value="Unassembled WGS sequence"/>
</dbReference>
<accession>A0A2I0B1J3</accession>
<name>A0A2I0B1J3_9ASPA</name>
<dbReference type="AlphaFoldDB" id="A0A2I0B1J3"/>
<organism evidence="1 2">
    <name type="scientific">Apostasia shenzhenica</name>
    <dbReference type="NCBI Taxonomy" id="1088818"/>
    <lineage>
        <taxon>Eukaryota</taxon>
        <taxon>Viridiplantae</taxon>
        <taxon>Streptophyta</taxon>
        <taxon>Embryophyta</taxon>
        <taxon>Tracheophyta</taxon>
        <taxon>Spermatophyta</taxon>
        <taxon>Magnoliopsida</taxon>
        <taxon>Liliopsida</taxon>
        <taxon>Asparagales</taxon>
        <taxon>Orchidaceae</taxon>
        <taxon>Apostasioideae</taxon>
        <taxon>Apostasia</taxon>
    </lineage>
</organism>
<dbReference type="STRING" id="1088818.A0A2I0B1J3"/>
<dbReference type="InterPro" id="IPR052843">
    <property type="entry name" value="ER_body_metal_sequester"/>
</dbReference>
<dbReference type="OrthoDB" id="1924921at2759"/>
<gene>
    <name evidence="1" type="ORF">AXF42_Ash018646</name>
</gene>
<sequence>MEREWVVEEEPVAGESCGLERKRRVGIATGKETPATEVGDAAATVSAGGGEERRSVYFDGVRGNGFGSIVSELTSTESDHYISENLQNGNADNLQNVGGVEENLHANQSQVENESFHVGSSKFGKDKISESKVERDGQNESVNDLEIDLEKVLEEQETHDLFCPNCHSCITKRVILRRRKRKTHGFDRDLRPEKVQHVEPHVADIAETTRDNEPDVFRCLSCFSFFIPTGGVIPPLSLF</sequence>
<reference evidence="1 2" key="1">
    <citation type="journal article" date="2017" name="Nature">
        <title>The Apostasia genome and the evolution of orchids.</title>
        <authorList>
            <person name="Zhang G.Q."/>
            <person name="Liu K.W."/>
            <person name="Li Z."/>
            <person name="Lohaus R."/>
            <person name="Hsiao Y.Y."/>
            <person name="Niu S.C."/>
            <person name="Wang J.Y."/>
            <person name="Lin Y.C."/>
            <person name="Xu Q."/>
            <person name="Chen L.J."/>
            <person name="Yoshida K."/>
            <person name="Fujiwara S."/>
            <person name="Wang Z.W."/>
            <person name="Zhang Y.Q."/>
            <person name="Mitsuda N."/>
            <person name="Wang M."/>
            <person name="Liu G.H."/>
            <person name="Pecoraro L."/>
            <person name="Huang H.X."/>
            <person name="Xiao X.J."/>
            <person name="Lin M."/>
            <person name="Wu X.Y."/>
            <person name="Wu W.L."/>
            <person name="Chen Y.Y."/>
            <person name="Chang S.B."/>
            <person name="Sakamoto S."/>
            <person name="Ohme-Takagi M."/>
            <person name="Yagi M."/>
            <person name="Zeng S.J."/>
            <person name="Shen C.Y."/>
            <person name="Yeh C.M."/>
            <person name="Luo Y.B."/>
            <person name="Tsai W.C."/>
            <person name="Van de Peer Y."/>
            <person name="Liu Z.J."/>
        </authorList>
    </citation>
    <scope>NUCLEOTIDE SEQUENCE [LARGE SCALE GENOMIC DNA]</scope>
    <source>
        <strain evidence="2">cv. Shenzhen</strain>
        <tissue evidence="1">Stem</tissue>
    </source>
</reference>
<evidence type="ECO:0000313" key="1">
    <source>
        <dbReference type="EMBL" id="PKA61665.1"/>
    </source>
</evidence>
<protein>
    <submittedName>
        <fullName evidence="1">Uncharacterized protein</fullName>
    </submittedName>
</protein>
<proteinExistence type="predicted"/>
<dbReference type="PANTHER" id="PTHR38937">
    <property type="entry name" value="MEMBRANE PROTEIN OF ER BODY-LIKE PROTEIN"/>
    <property type="match status" value="1"/>
</dbReference>